<keyword evidence="2" id="KW-0732">Signal</keyword>
<dbReference type="Pfam" id="PF21910">
    <property type="entry name" value="GH85_C"/>
    <property type="match status" value="1"/>
</dbReference>
<name>A0ABQ4LV88_9BACL</name>
<evidence type="ECO:0000256" key="2">
    <source>
        <dbReference type="SAM" id="SignalP"/>
    </source>
</evidence>
<dbReference type="Pfam" id="PF03644">
    <property type="entry name" value="Glyco_hydro_85"/>
    <property type="match status" value="1"/>
</dbReference>
<evidence type="ECO:0008006" key="7">
    <source>
        <dbReference type="Google" id="ProtNLM"/>
    </source>
</evidence>
<dbReference type="RefSeq" id="WP_212949357.1">
    <property type="nucleotide sequence ID" value="NZ_BORW01000008.1"/>
</dbReference>
<accession>A0ABQ4LV88</accession>
<keyword evidence="6" id="KW-1185">Reference proteome</keyword>
<dbReference type="InterPro" id="IPR005201">
    <property type="entry name" value="TIM_ENGase"/>
</dbReference>
<feature type="region of interest" description="Disordered" evidence="1">
    <location>
        <begin position="367"/>
        <end position="386"/>
    </location>
</feature>
<feature type="domain" description="Cytosolic endo-beta-N-acetylglucosaminidase TIM barrel" evidence="3">
    <location>
        <begin position="102"/>
        <end position="429"/>
    </location>
</feature>
<feature type="signal peptide" evidence="2">
    <location>
        <begin position="1"/>
        <end position="21"/>
    </location>
</feature>
<dbReference type="InterPro" id="IPR013783">
    <property type="entry name" value="Ig-like_fold"/>
</dbReference>
<sequence>MLAALLAAGVAAMALQTAAAAAETPKADHQPYMHGYNVDQIKSWSPETDRFAKYFRSRVPLAERIPAFAPTQANPALSTEPQVMNLSADYDKEAFFEAYRYNDSFSRNLLNFWQYTDLYGSWHGLPVDGSSVTNPEFGVINLPNPAYTDAAHRNGVLSLGGWFWPRAGQTFSDWVEKKPDGSFPVADKMIEMAQYFGFDGYFINQEASISKENAQKLMEMIKYLRAKAPEGFHLQWYDSLSVDGRVSYVNGFSSSNAPWIVDNGVPVNNSIFMNYAWNETRLANAHAYAQSLGLDPYKVLFAGTENDKYGYNPPYDPRWIFPAGKAPKSGWALFGTDMVWNKAPNKFDPNAQEEVFRRERVYWSGPNQDPTRTGRTLTTGCSPYPDQGVPNNPTEYRCWDGVAHYIPERSVIGSYPFQSSFNTGHGTAFFLDGEISSAKEWNNAGIQDILPSWQWWAKSAGTGAPLAASFDYGTAYDGGSSLKVSGKLGAANPTDLRLFKTKLAISNDVNLSIMYKSDAAGTPTHMKAALLFEDQPDRFEYIDIGSSDTAGWNTKTLSLGAYSGRTLATIGLHFASAGTVDYRMNIGRMAVTKGASEQPAAPAGLKIDEAYVRGNQAELFVSWTWNPDHVAYYDLYRIKPDGNKEAIGRIMDEVYYVKSLERIGSEAETTIELVAVGPDGTRSSAVQTKLKWD</sequence>
<comment type="caution">
    <text evidence="5">The sequence shown here is derived from an EMBL/GenBank/DDBJ whole genome shotgun (WGS) entry which is preliminary data.</text>
</comment>
<gene>
    <name evidence="5" type="ORF">J21TS3_20110</name>
</gene>
<feature type="compositionally biased region" description="Polar residues" evidence="1">
    <location>
        <begin position="367"/>
        <end position="381"/>
    </location>
</feature>
<dbReference type="EMBL" id="BORW01000008">
    <property type="protein sequence ID" value="GIO67190.1"/>
    <property type="molecule type" value="Genomic_DNA"/>
</dbReference>
<dbReference type="PANTHER" id="PTHR13246">
    <property type="entry name" value="ENDO BETA N-ACETYLGLUCOSAMINIDASE"/>
    <property type="match status" value="1"/>
</dbReference>
<dbReference type="Gene3D" id="2.60.40.10">
    <property type="entry name" value="Immunoglobulins"/>
    <property type="match status" value="1"/>
</dbReference>
<dbReference type="InterPro" id="IPR032979">
    <property type="entry name" value="ENGase"/>
</dbReference>
<protein>
    <recommendedName>
        <fullName evidence="7">Mannosyl-glycoprotein endo-beta-N-acetylglucosaminidase</fullName>
    </recommendedName>
</protein>
<dbReference type="Gene3D" id="2.60.120.260">
    <property type="entry name" value="Galactose-binding domain-like"/>
    <property type="match status" value="1"/>
</dbReference>
<proteinExistence type="predicted"/>
<feature type="chain" id="PRO_5046816891" description="Mannosyl-glycoprotein endo-beta-N-acetylglucosaminidase" evidence="2">
    <location>
        <begin position="22"/>
        <end position="693"/>
    </location>
</feature>
<evidence type="ECO:0000256" key="1">
    <source>
        <dbReference type="SAM" id="MobiDB-lite"/>
    </source>
</evidence>
<organism evidence="5 6">
    <name type="scientific">Paenibacillus cookii</name>
    <dbReference type="NCBI Taxonomy" id="157839"/>
    <lineage>
        <taxon>Bacteria</taxon>
        <taxon>Bacillati</taxon>
        <taxon>Bacillota</taxon>
        <taxon>Bacilli</taxon>
        <taxon>Bacillales</taxon>
        <taxon>Paenibacillaceae</taxon>
        <taxon>Paenibacillus</taxon>
    </lineage>
</organism>
<evidence type="ECO:0000259" key="3">
    <source>
        <dbReference type="Pfam" id="PF03644"/>
    </source>
</evidence>
<dbReference type="PANTHER" id="PTHR13246:SF1">
    <property type="entry name" value="CYTOSOLIC ENDO-BETA-N-ACETYLGLUCOSAMINIDASE"/>
    <property type="match status" value="1"/>
</dbReference>
<dbReference type="Proteomes" id="UP000680638">
    <property type="component" value="Unassembled WGS sequence"/>
</dbReference>
<reference evidence="5 6" key="1">
    <citation type="submission" date="2021-03" db="EMBL/GenBank/DDBJ databases">
        <title>Antimicrobial resistance genes in bacteria isolated from Japanese honey, and their potential for conferring macrolide and lincosamide resistance in the American foulbrood pathogen Paenibacillus larvae.</title>
        <authorList>
            <person name="Okamoto M."/>
            <person name="Kumagai M."/>
            <person name="Kanamori H."/>
            <person name="Takamatsu D."/>
        </authorList>
    </citation>
    <scope>NUCLEOTIDE SEQUENCE [LARGE SCALE GENOMIC DNA]</scope>
    <source>
        <strain evidence="5 6">J21TS3</strain>
    </source>
</reference>
<feature type="domain" description="Endo-beta-N-acetylglucosaminidase D-like D2" evidence="4">
    <location>
        <begin position="608"/>
        <end position="693"/>
    </location>
</feature>
<dbReference type="Gene3D" id="3.20.20.80">
    <property type="entry name" value="Glycosidases"/>
    <property type="match status" value="1"/>
</dbReference>
<evidence type="ECO:0000313" key="6">
    <source>
        <dbReference type="Proteomes" id="UP000680638"/>
    </source>
</evidence>
<evidence type="ECO:0000259" key="4">
    <source>
        <dbReference type="Pfam" id="PF21910"/>
    </source>
</evidence>
<evidence type="ECO:0000313" key="5">
    <source>
        <dbReference type="EMBL" id="GIO67190.1"/>
    </source>
</evidence>
<dbReference type="InterPro" id="IPR054110">
    <property type="entry name" value="EndoD-like_D2"/>
</dbReference>